<dbReference type="RefSeq" id="WP_014956257.1">
    <property type="nucleotide sequence ID" value="NZ_FNLL01000004.1"/>
</dbReference>
<dbReference type="EMBL" id="FNLL01000004">
    <property type="protein sequence ID" value="SDU09710.1"/>
    <property type="molecule type" value="Genomic_DNA"/>
</dbReference>
<reference evidence="2" key="1">
    <citation type="submission" date="2016-10" db="EMBL/GenBank/DDBJ databases">
        <authorList>
            <person name="Varghese N."/>
            <person name="Submissions S."/>
        </authorList>
    </citation>
    <scope>NUCLEOTIDE SEQUENCE [LARGE SCALE GENOMIC DNA]</scope>
    <source>
        <strain evidence="2">DSM 3384</strain>
    </source>
</reference>
<dbReference type="SUPFAM" id="SSF140663">
    <property type="entry name" value="TTHA0068-like"/>
    <property type="match status" value="1"/>
</dbReference>
<evidence type="ECO:0008006" key="3">
    <source>
        <dbReference type="Google" id="ProtNLM"/>
    </source>
</evidence>
<dbReference type="AlphaFoldDB" id="A0A1H2FQS0"/>
<sequence length="187" mass="21671">MKFNPFENRLSRDIRNTLGHCFVKAIQAKDPSFFHTASSQYQYGETQVHIKAYVNNRADFLKKTFDQMAAFNLQPDDDFFVIARILWNFELFFEFHEWLEIKWTTAQGKNKKALQAMVLAAIAYEQLTYGRKAPAKKVALKAIGLFNQHRDIIAKPFDADLFISKLSLLDPVAPKFKMPGKKSRAFK</sequence>
<name>A0A1H2FQS0_9BACT</name>
<protein>
    <recommendedName>
        <fullName evidence="3">DUF309 domain-containing protein</fullName>
    </recommendedName>
</protein>
<dbReference type="Pfam" id="PF03745">
    <property type="entry name" value="DUF309"/>
    <property type="match status" value="1"/>
</dbReference>
<dbReference type="InterPro" id="IPR005500">
    <property type="entry name" value="DUF309"/>
</dbReference>
<accession>A0A1H2FQS0</accession>
<evidence type="ECO:0000313" key="2">
    <source>
        <dbReference type="Proteomes" id="UP000199608"/>
    </source>
</evidence>
<dbReference type="InterPro" id="IPR023203">
    <property type="entry name" value="TTHA0068_sf"/>
</dbReference>
<gene>
    <name evidence="1" type="ORF">SAMN04487931_104290</name>
</gene>
<evidence type="ECO:0000313" key="1">
    <source>
        <dbReference type="EMBL" id="SDU09710.1"/>
    </source>
</evidence>
<keyword evidence="2" id="KW-1185">Reference proteome</keyword>
<dbReference type="Gene3D" id="1.10.3450.10">
    <property type="entry name" value="TTHA0068-like"/>
    <property type="match status" value="1"/>
</dbReference>
<dbReference type="Proteomes" id="UP000199608">
    <property type="component" value="Unassembled WGS sequence"/>
</dbReference>
<organism evidence="1 2">
    <name type="scientific">Desulfobacula phenolica</name>
    <dbReference type="NCBI Taxonomy" id="90732"/>
    <lineage>
        <taxon>Bacteria</taxon>
        <taxon>Pseudomonadati</taxon>
        <taxon>Thermodesulfobacteriota</taxon>
        <taxon>Desulfobacteria</taxon>
        <taxon>Desulfobacterales</taxon>
        <taxon>Desulfobacteraceae</taxon>
        <taxon>Desulfobacula</taxon>
    </lineage>
</organism>
<proteinExistence type="predicted"/>